<dbReference type="EMBL" id="ML120477">
    <property type="protein sequence ID" value="RPA92258.1"/>
    <property type="molecule type" value="Genomic_DNA"/>
</dbReference>
<evidence type="ECO:0000313" key="2">
    <source>
        <dbReference type="Proteomes" id="UP000276215"/>
    </source>
</evidence>
<organism evidence="1 2">
    <name type="scientific">Choiromyces venosus 120613-1</name>
    <dbReference type="NCBI Taxonomy" id="1336337"/>
    <lineage>
        <taxon>Eukaryota</taxon>
        <taxon>Fungi</taxon>
        <taxon>Dikarya</taxon>
        <taxon>Ascomycota</taxon>
        <taxon>Pezizomycotina</taxon>
        <taxon>Pezizomycetes</taxon>
        <taxon>Pezizales</taxon>
        <taxon>Tuberaceae</taxon>
        <taxon>Choiromyces</taxon>
    </lineage>
</organism>
<dbReference type="AlphaFoldDB" id="A0A3N4J592"/>
<gene>
    <name evidence="1" type="ORF">L873DRAFT_1794343</name>
</gene>
<accession>A0A3N4J592</accession>
<sequence>MPRHLFPPVRHVIESPRCRHSNGTFYVLLASVPAKLQAAMEVVFTVEFLLTSKTDISMPNHSLMPVRHVPESSRCQPSNGTFYVLLASVPAKLQAAMKIVFPSEFLLNLKTDISTSSDSTMTIRYASVPTELQAAIEMVFTSEFLLNLKTNISMPNYSLTPVRHVPESPRCQLSNSASHVLLASVPAELQAAMKMIFTSEFLLTLKTDISTPSDSPTHIRHVPDSSRCWPSNGASHALLASVPTEIEAAMKMVFADISTPSHSLSPVRHVPESPRCQLSKGASYVLLAHVPESPRCQLSNGGFYVLLAPVPTELQAAMKIVFTSQFLLNLKTDISMYSDSPAPIRYIPESPRCRLPNGASHILLPSFPSELQAAIKMAFTGKFLLNLKTDISTPSYSLTPIRYVPESP</sequence>
<protein>
    <submittedName>
        <fullName evidence="1">Uncharacterized protein</fullName>
    </submittedName>
</protein>
<name>A0A3N4J592_9PEZI</name>
<dbReference type="Proteomes" id="UP000276215">
    <property type="component" value="Unassembled WGS sequence"/>
</dbReference>
<evidence type="ECO:0000313" key="1">
    <source>
        <dbReference type="EMBL" id="RPA92258.1"/>
    </source>
</evidence>
<reference evidence="1 2" key="1">
    <citation type="journal article" date="2018" name="Nat. Ecol. Evol.">
        <title>Pezizomycetes genomes reveal the molecular basis of ectomycorrhizal truffle lifestyle.</title>
        <authorList>
            <person name="Murat C."/>
            <person name="Payen T."/>
            <person name="Noel B."/>
            <person name="Kuo A."/>
            <person name="Morin E."/>
            <person name="Chen J."/>
            <person name="Kohler A."/>
            <person name="Krizsan K."/>
            <person name="Balestrini R."/>
            <person name="Da Silva C."/>
            <person name="Montanini B."/>
            <person name="Hainaut M."/>
            <person name="Levati E."/>
            <person name="Barry K.W."/>
            <person name="Belfiori B."/>
            <person name="Cichocki N."/>
            <person name="Clum A."/>
            <person name="Dockter R.B."/>
            <person name="Fauchery L."/>
            <person name="Guy J."/>
            <person name="Iotti M."/>
            <person name="Le Tacon F."/>
            <person name="Lindquist E.A."/>
            <person name="Lipzen A."/>
            <person name="Malagnac F."/>
            <person name="Mello A."/>
            <person name="Molinier V."/>
            <person name="Miyauchi S."/>
            <person name="Poulain J."/>
            <person name="Riccioni C."/>
            <person name="Rubini A."/>
            <person name="Sitrit Y."/>
            <person name="Splivallo R."/>
            <person name="Traeger S."/>
            <person name="Wang M."/>
            <person name="Zifcakova L."/>
            <person name="Wipf D."/>
            <person name="Zambonelli A."/>
            <person name="Paolocci F."/>
            <person name="Nowrousian M."/>
            <person name="Ottonello S."/>
            <person name="Baldrian P."/>
            <person name="Spatafora J.W."/>
            <person name="Henrissat B."/>
            <person name="Nagy L.G."/>
            <person name="Aury J.M."/>
            <person name="Wincker P."/>
            <person name="Grigoriev I.V."/>
            <person name="Bonfante P."/>
            <person name="Martin F.M."/>
        </authorList>
    </citation>
    <scope>NUCLEOTIDE SEQUENCE [LARGE SCALE GENOMIC DNA]</scope>
    <source>
        <strain evidence="1 2">120613-1</strain>
    </source>
</reference>
<keyword evidence="2" id="KW-1185">Reference proteome</keyword>
<proteinExistence type="predicted"/>